<accession>A0A8S0FL08</accession>
<name>A0A8S0FL08_ECOLX</name>
<evidence type="ECO:0000256" key="1">
    <source>
        <dbReference type="SAM" id="SignalP"/>
    </source>
</evidence>
<feature type="signal peptide" evidence="1">
    <location>
        <begin position="1"/>
        <end position="18"/>
    </location>
</feature>
<organism evidence="3 4">
    <name type="scientific">Escherichia coli</name>
    <dbReference type="NCBI Taxonomy" id="562"/>
    <lineage>
        <taxon>Bacteria</taxon>
        <taxon>Pseudomonadati</taxon>
        <taxon>Pseudomonadota</taxon>
        <taxon>Gammaproteobacteria</taxon>
        <taxon>Enterobacterales</taxon>
        <taxon>Enterobacteriaceae</taxon>
        <taxon>Escherichia</taxon>
    </lineage>
</organism>
<feature type="domain" description="DUF3828" evidence="2">
    <location>
        <begin position="25"/>
        <end position="150"/>
    </location>
</feature>
<evidence type="ECO:0000259" key="2">
    <source>
        <dbReference type="Pfam" id="PF12883"/>
    </source>
</evidence>
<keyword evidence="1" id="KW-0732">Signal</keyword>
<dbReference type="EMBL" id="AP022360">
    <property type="protein sequence ID" value="BBU80893.1"/>
    <property type="molecule type" value="Genomic_DNA"/>
</dbReference>
<dbReference type="InterPro" id="IPR024289">
    <property type="entry name" value="DUF3828"/>
</dbReference>
<reference evidence="3 4" key="1">
    <citation type="submission" date="2020-01" db="EMBL/GenBank/DDBJ databases">
        <title>Dynamics of blaIMP-6 dissemination in carbapenem resistant Enterobacteriacea isolated from regional surveillance in Osaka, Japan.</title>
        <authorList>
            <person name="Abe R."/>
            <person name="Akeda Y."/>
            <person name="Sugawara Y."/>
            <person name="Yamamoto N."/>
            <person name="Tomono K."/>
            <person name="Takeuchi D."/>
            <person name="Kawahara R."/>
            <person name="Hamada S."/>
        </authorList>
    </citation>
    <scope>NUCLEOTIDE SEQUENCE [LARGE SCALE GENOMIC DNA]</scope>
    <source>
        <strain evidence="3 4">E300</strain>
    </source>
</reference>
<gene>
    <name evidence="3" type="ORF">EIMP300_22930</name>
</gene>
<proteinExistence type="predicted"/>
<sequence>MKIILLFLAALASFTVHAQPPSQTVEQTVRHIYQNYKSDATAPYFGETGERAITSARIQQALILNDNLTLPGNIGWLDYDPVCDCQSAKNIFRHFGNLVLESVAITQTDADHADAAVRFRIFQDDKEKTSQTLKMVAENGRWVIDDIVSNHGSVLQAVNSENEKTLATIASLQKEQPEAFVAELFEHIADYSWPWTWVVSDSYRQAVNAFYKTTFKTANNPDEDMQIERQFIYDNPICFGEESLFSRVDAMK</sequence>
<evidence type="ECO:0000313" key="4">
    <source>
        <dbReference type="Proteomes" id="UP000467488"/>
    </source>
</evidence>
<feature type="chain" id="PRO_5035929441" description="DUF3828 domain-containing protein" evidence="1">
    <location>
        <begin position="19"/>
        <end position="252"/>
    </location>
</feature>
<dbReference type="Pfam" id="PF12883">
    <property type="entry name" value="DUF3828"/>
    <property type="match status" value="1"/>
</dbReference>
<evidence type="ECO:0000313" key="3">
    <source>
        <dbReference type="EMBL" id="BBU80893.1"/>
    </source>
</evidence>
<dbReference type="AlphaFoldDB" id="A0A8S0FL08"/>
<protein>
    <recommendedName>
        <fullName evidence="2">DUF3828 domain-containing protein</fullName>
    </recommendedName>
</protein>
<dbReference type="Proteomes" id="UP000467488">
    <property type="component" value="Chromosome"/>
</dbReference>